<dbReference type="SUPFAM" id="SSF52833">
    <property type="entry name" value="Thioredoxin-like"/>
    <property type="match status" value="1"/>
</dbReference>
<dbReference type="InterPro" id="IPR036249">
    <property type="entry name" value="Thioredoxin-like_sf"/>
</dbReference>
<dbReference type="PROSITE" id="PS50404">
    <property type="entry name" value="GST_NTER"/>
    <property type="match status" value="1"/>
</dbReference>
<evidence type="ECO:0000259" key="4">
    <source>
        <dbReference type="PROSITE" id="PS50405"/>
    </source>
</evidence>
<dbReference type="Gene3D" id="3.40.30.10">
    <property type="entry name" value="Glutaredoxin"/>
    <property type="match status" value="1"/>
</dbReference>
<dbReference type="SFLD" id="SFLDG01151">
    <property type="entry name" value="Main.2:_Nu-like"/>
    <property type="match status" value="1"/>
</dbReference>
<comment type="caution">
    <text evidence="5">The sequence shown here is derived from an EMBL/GenBank/DDBJ whole genome shotgun (WGS) entry which is preliminary data.</text>
</comment>
<dbReference type="InterPro" id="IPR004045">
    <property type="entry name" value="Glutathione_S-Trfase_N"/>
</dbReference>
<accession>A0A261Y8X6</accession>
<dbReference type="InterPro" id="IPR004046">
    <property type="entry name" value="GST_C"/>
</dbReference>
<dbReference type="Proteomes" id="UP000242875">
    <property type="component" value="Unassembled WGS sequence"/>
</dbReference>
<sequence length="228" mass="25766">MSTPSITLYTAGTPNGFKASITLEELGIPYKTHKIDFSTNEQKEEWYLKINPNGRIPAIVDHSQNDFAVFESGAIMLYLCDLYDPKGTLVPKDPIQRSNVVQWLMFQMGGIGPMQGQANHFYRAAPEKIEYAQKRYRDETVRLYGVLERGLSVGGKKEYLANNTFSVADIANWSWVAVAGFIDLDLNEWPHVKEWFLRVAARPGVQKGYAVPDESRATMIEDVVKKLS</sequence>
<evidence type="ECO:0008006" key="7">
    <source>
        <dbReference type="Google" id="ProtNLM"/>
    </source>
</evidence>
<keyword evidence="6" id="KW-1185">Reference proteome</keyword>
<comment type="similarity">
    <text evidence="1 2">Belongs to the GST superfamily.</text>
</comment>
<dbReference type="Gene3D" id="1.20.1050.10">
    <property type="match status" value="1"/>
</dbReference>
<dbReference type="InterPro" id="IPR036282">
    <property type="entry name" value="Glutathione-S-Trfase_C_sf"/>
</dbReference>
<dbReference type="InterPro" id="IPR010987">
    <property type="entry name" value="Glutathione-S-Trfase_C-like"/>
</dbReference>
<name>A0A261Y8X6_9FUNG</name>
<dbReference type="Pfam" id="PF02798">
    <property type="entry name" value="GST_N"/>
    <property type="match status" value="1"/>
</dbReference>
<feature type="domain" description="GST N-terminal" evidence="3">
    <location>
        <begin position="3"/>
        <end position="87"/>
    </location>
</feature>
<dbReference type="InterPro" id="IPR040079">
    <property type="entry name" value="Glutathione_S-Trfase"/>
</dbReference>
<reference evidence="5 6" key="1">
    <citation type="journal article" date="2017" name="Mycologia">
        <title>Bifiguratus adelaidae, gen. et sp. nov., a new member of Mucoromycotina in endophytic and soil-dwelling habitats.</title>
        <authorList>
            <person name="Torres-Cruz T.J."/>
            <person name="Billingsley Tobias T.L."/>
            <person name="Almatruk M."/>
            <person name="Hesse C."/>
            <person name="Kuske C.R."/>
            <person name="Desiro A."/>
            <person name="Benucci G.M."/>
            <person name="Bonito G."/>
            <person name="Stajich J.E."/>
            <person name="Dunlap C."/>
            <person name="Arnold A.E."/>
            <person name="Porras-Alfaro A."/>
        </authorList>
    </citation>
    <scope>NUCLEOTIDE SEQUENCE [LARGE SCALE GENOMIC DNA]</scope>
    <source>
        <strain evidence="5 6">AZ0501</strain>
    </source>
</reference>
<dbReference type="SFLD" id="SFLDG00358">
    <property type="entry name" value="Main_(cytGST)"/>
    <property type="match status" value="1"/>
</dbReference>
<dbReference type="PANTHER" id="PTHR44051">
    <property type="entry name" value="GLUTATHIONE S-TRANSFERASE-RELATED"/>
    <property type="match status" value="1"/>
</dbReference>
<dbReference type="SUPFAM" id="SSF47616">
    <property type="entry name" value="GST C-terminal domain-like"/>
    <property type="match status" value="1"/>
</dbReference>
<evidence type="ECO:0000259" key="3">
    <source>
        <dbReference type="PROSITE" id="PS50404"/>
    </source>
</evidence>
<dbReference type="EMBL" id="MVBO01000001">
    <property type="protein sequence ID" value="OZJ06934.1"/>
    <property type="molecule type" value="Genomic_DNA"/>
</dbReference>
<dbReference type="SFLD" id="SFLDS00019">
    <property type="entry name" value="Glutathione_Transferase_(cytos"/>
    <property type="match status" value="1"/>
</dbReference>
<dbReference type="CDD" id="cd10291">
    <property type="entry name" value="GST_C_YfcG_like"/>
    <property type="match status" value="1"/>
</dbReference>
<evidence type="ECO:0000313" key="5">
    <source>
        <dbReference type="EMBL" id="OZJ06934.1"/>
    </source>
</evidence>
<dbReference type="CDD" id="cd03048">
    <property type="entry name" value="GST_N_Ure2p_like"/>
    <property type="match status" value="1"/>
</dbReference>
<dbReference type="PROSITE" id="PS50405">
    <property type="entry name" value="GST_CTER"/>
    <property type="match status" value="1"/>
</dbReference>
<evidence type="ECO:0000256" key="2">
    <source>
        <dbReference type="RuleBase" id="RU003494"/>
    </source>
</evidence>
<dbReference type="SFLD" id="SFLDG01150">
    <property type="entry name" value="Main.1:_Beta-like"/>
    <property type="match status" value="1"/>
</dbReference>
<dbReference type="PANTHER" id="PTHR44051:SF8">
    <property type="entry name" value="GLUTATHIONE S-TRANSFERASE GSTA"/>
    <property type="match status" value="1"/>
</dbReference>
<dbReference type="OrthoDB" id="422574at2759"/>
<evidence type="ECO:0000256" key="1">
    <source>
        <dbReference type="ARBA" id="ARBA00007409"/>
    </source>
</evidence>
<dbReference type="AlphaFoldDB" id="A0A261Y8X6"/>
<evidence type="ECO:0000313" key="6">
    <source>
        <dbReference type="Proteomes" id="UP000242875"/>
    </source>
</evidence>
<protein>
    <recommendedName>
        <fullName evidence="7">Glutathione S-transferase</fullName>
    </recommendedName>
</protein>
<feature type="domain" description="GST C-terminal" evidence="4">
    <location>
        <begin position="93"/>
        <end position="220"/>
    </location>
</feature>
<gene>
    <name evidence="5" type="ORF">BZG36_00175</name>
</gene>
<organism evidence="5 6">
    <name type="scientific">Bifiguratus adelaidae</name>
    <dbReference type="NCBI Taxonomy" id="1938954"/>
    <lineage>
        <taxon>Eukaryota</taxon>
        <taxon>Fungi</taxon>
        <taxon>Fungi incertae sedis</taxon>
        <taxon>Mucoromycota</taxon>
        <taxon>Mucoromycotina</taxon>
        <taxon>Endogonomycetes</taxon>
        <taxon>Endogonales</taxon>
        <taxon>Endogonales incertae sedis</taxon>
        <taxon>Bifiguratus</taxon>
    </lineage>
</organism>
<dbReference type="Pfam" id="PF00043">
    <property type="entry name" value="GST_C"/>
    <property type="match status" value="1"/>
</dbReference>
<proteinExistence type="inferred from homology"/>